<proteinExistence type="predicted"/>
<dbReference type="RefSeq" id="WP_284131287.1">
    <property type="nucleotide sequence ID" value="NZ_JASKYM010000001.1"/>
</dbReference>
<dbReference type="Gene3D" id="3.90.1200.10">
    <property type="match status" value="1"/>
</dbReference>
<dbReference type="Pfam" id="PF01636">
    <property type="entry name" value="APH"/>
    <property type="match status" value="1"/>
</dbReference>
<dbReference type="InterPro" id="IPR011009">
    <property type="entry name" value="Kinase-like_dom_sf"/>
</dbReference>
<dbReference type="EMBL" id="JASKYM010000001">
    <property type="protein sequence ID" value="MDK2562306.1"/>
    <property type="molecule type" value="Genomic_DNA"/>
</dbReference>
<dbReference type="SUPFAM" id="SSF56112">
    <property type="entry name" value="Protein kinase-like (PK-like)"/>
    <property type="match status" value="1"/>
</dbReference>
<sequence>MYKELYDIPNFINWRVIEKINKGWSADSKFYIEDYYGNKLLLRISDVAEFYNKKKEFEFIKKYNKLNFSMSQAIEIGICNNENNIYMLLTWVEGSSLNDVLRNFTVQEQYALGLQSGKILDEIHSIKLENPHDFIVENKKSKMLTNLERYENSINRVEEDQLAIDFVKNNIEKINLLSPVYKHGDYHVGNLVLTPLNKIGVIDFNRCGYGDRYEEFQRIQSFDIEVSIPFSIGKIHGYFNGNPSIEFWNILAIYVAYTSLNSIVWAEEFGQNDVDGMKRRCLNAFDDYDNFNTVIPKWYKLNSNKYI</sequence>
<organism evidence="2 3">
    <name type="scientific">Romboutsia sedimentorum</name>
    <dbReference type="NCBI Taxonomy" id="1368474"/>
    <lineage>
        <taxon>Bacteria</taxon>
        <taxon>Bacillati</taxon>
        <taxon>Bacillota</taxon>
        <taxon>Clostridia</taxon>
        <taxon>Peptostreptococcales</taxon>
        <taxon>Peptostreptococcaceae</taxon>
        <taxon>Romboutsia</taxon>
    </lineage>
</organism>
<evidence type="ECO:0000313" key="3">
    <source>
        <dbReference type="Proteomes" id="UP001301012"/>
    </source>
</evidence>
<feature type="domain" description="Aminoglycoside phosphotransferase" evidence="1">
    <location>
        <begin position="17"/>
        <end position="247"/>
    </location>
</feature>
<reference evidence="2 3" key="1">
    <citation type="submission" date="2023-05" db="EMBL/GenBank/DDBJ databases">
        <title>Rombocin, a short stable natural nisin variant, displays selective antimicrobial activity against Listeria monocytogenes and employs dual mode of action to kill target bacterial strains.</title>
        <authorList>
            <person name="Wambui J."/>
            <person name="Stephan R."/>
            <person name="Kuipers O.P."/>
        </authorList>
    </citation>
    <scope>NUCLEOTIDE SEQUENCE [LARGE SCALE GENOMIC DNA]</scope>
    <source>
        <strain evidence="2 3">RC002</strain>
    </source>
</reference>
<evidence type="ECO:0000313" key="2">
    <source>
        <dbReference type="EMBL" id="MDK2562306.1"/>
    </source>
</evidence>
<dbReference type="PANTHER" id="PTHR41283">
    <property type="entry name" value="AMINOGLYCOSIDE PHOSPHOTRANSFERASE"/>
    <property type="match status" value="1"/>
</dbReference>
<comment type="caution">
    <text evidence="2">The sequence shown here is derived from an EMBL/GenBank/DDBJ whole genome shotgun (WGS) entry which is preliminary data.</text>
</comment>
<evidence type="ECO:0000259" key="1">
    <source>
        <dbReference type="Pfam" id="PF01636"/>
    </source>
</evidence>
<gene>
    <name evidence="2" type="ORF">QOZ84_02000</name>
</gene>
<accession>A0ABT7E5V5</accession>
<dbReference type="PANTHER" id="PTHR41283:SF1">
    <property type="entry name" value="AMINOGLYCOSIDE PHOSPHOTRANSFERASE DOMAIN-CONTAINING PROTEIN"/>
    <property type="match status" value="1"/>
</dbReference>
<keyword evidence="3" id="KW-1185">Reference proteome</keyword>
<protein>
    <submittedName>
        <fullName evidence="2">Phosphotransferase</fullName>
    </submittedName>
</protein>
<dbReference type="InterPro" id="IPR002575">
    <property type="entry name" value="Aminoglycoside_PTrfase"/>
</dbReference>
<name>A0ABT7E5V5_9FIRM</name>
<dbReference type="Proteomes" id="UP001301012">
    <property type="component" value="Unassembled WGS sequence"/>
</dbReference>